<name>A0ABV9DK89_9BACI</name>
<gene>
    <name evidence="2" type="ORF">ACFO3D_13785</name>
</gene>
<comment type="caution">
    <text evidence="2">The sequence shown here is derived from an EMBL/GenBank/DDBJ whole genome shotgun (WGS) entry which is preliminary data.</text>
</comment>
<keyword evidence="3" id="KW-1185">Reference proteome</keyword>
<proteinExistence type="predicted"/>
<dbReference type="RefSeq" id="WP_390297054.1">
    <property type="nucleotide sequence ID" value="NZ_JBHSFU010000007.1"/>
</dbReference>
<sequence>MNNLDIIRDRLPKPKSGEKKIVAVDGLSRSGKTTLTIKMQKLLQEKSIPVHVFHIDDYITNRNKRYNTGYEAWYEYYQLQWEVTWLKENFFNKLKTSNEFYLPKYNPKTEGHIAQTVTLPKTAVIIIEGVFLQREEWQDVYDYIIFMDADRESRFNRESKKVKQHMDKFRNRYWMAEDYYLNKQHPKEHADLIIHN</sequence>
<evidence type="ECO:0000313" key="2">
    <source>
        <dbReference type="EMBL" id="MFC4559265.1"/>
    </source>
</evidence>
<dbReference type="Pfam" id="PF00485">
    <property type="entry name" value="PRK"/>
    <property type="match status" value="1"/>
</dbReference>
<organism evidence="2 3">
    <name type="scientific">Virgibacillus kekensis</name>
    <dbReference type="NCBI Taxonomy" id="202261"/>
    <lineage>
        <taxon>Bacteria</taxon>
        <taxon>Bacillati</taxon>
        <taxon>Bacillota</taxon>
        <taxon>Bacilli</taxon>
        <taxon>Bacillales</taxon>
        <taxon>Bacillaceae</taxon>
        <taxon>Virgibacillus</taxon>
    </lineage>
</organism>
<dbReference type="GO" id="GO:0016301">
    <property type="term" value="F:kinase activity"/>
    <property type="evidence" value="ECO:0007669"/>
    <property type="project" value="UniProtKB-KW"/>
</dbReference>
<evidence type="ECO:0000259" key="1">
    <source>
        <dbReference type="Pfam" id="PF00485"/>
    </source>
</evidence>
<keyword evidence="2" id="KW-0418">Kinase</keyword>
<dbReference type="EMBL" id="JBHSFU010000007">
    <property type="protein sequence ID" value="MFC4559265.1"/>
    <property type="molecule type" value="Genomic_DNA"/>
</dbReference>
<dbReference type="Gene3D" id="3.40.50.300">
    <property type="entry name" value="P-loop containing nucleotide triphosphate hydrolases"/>
    <property type="match status" value="1"/>
</dbReference>
<feature type="domain" description="Phosphoribulokinase/uridine kinase" evidence="1">
    <location>
        <begin position="21"/>
        <end position="157"/>
    </location>
</feature>
<dbReference type="NCBIfam" id="NF005807">
    <property type="entry name" value="PRK07667.1"/>
    <property type="match status" value="1"/>
</dbReference>
<keyword evidence="2" id="KW-0808">Transferase</keyword>
<evidence type="ECO:0000313" key="3">
    <source>
        <dbReference type="Proteomes" id="UP001595989"/>
    </source>
</evidence>
<reference evidence="3" key="1">
    <citation type="journal article" date="2019" name="Int. J. Syst. Evol. Microbiol.">
        <title>The Global Catalogue of Microorganisms (GCM) 10K type strain sequencing project: providing services to taxonomists for standard genome sequencing and annotation.</title>
        <authorList>
            <consortium name="The Broad Institute Genomics Platform"/>
            <consortium name="The Broad Institute Genome Sequencing Center for Infectious Disease"/>
            <person name="Wu L."/>
            <person name="Ma J."/>
        </authorList>
    </citation>
    <scope>NUCLEOTIDE SEQUENCE [LARGE SCALE GENOMIC DNA]</scope>
    <source>
        <strain evidence="3">CGMCC 4.7426</strain>
    </source>
</reference>
<dbReference type="InterPro" id="IPR006083">
    <property type="entry name" value="PRK/URK"/>
</dbReference>
<dbReference type="InterPro" id="IPR027417">
    <property type="entry name" value="P-loop_NTPase"/>
</dbReference>
<accession>A0ABV9DK89</accession>
<protein>
    <submittedName>
        <fullName evidence="2">Kinase</fullName>
    </submittedName>
</protein>
<dbReference type="Proteomes" id="UP001595989">
    <property type="component" value="Unassembled WGS sequence"/>
</dbReference>
<dbReference type="SUPFAM" id="SSF52540">
    <property type="entry name" value="P-loop containing nucleoside triphosphate hydrolases"/>
    <property type="match status" value="1"/>
</dbReference>